<name>A0AAD1RVW4_PELCU</name>
<sequence length="52" mass="5904">AWIALGIGLACFFTAVSVTLLCFFYRWKPKRDIAKGFSNPVYGENMVKSQEE</sequence>
<dbReference type="Proteomes" id="UP001295444">
    <property type="component" value="Chromosome 04"/>
</dbReference>
<keyword evidence="1" id="KW-0472">Membrane</keyword>
<keyword evidence="1" id="KW-0812">Transmembrane</keyword>
<gene>
    <name evidence="2" type="ORF">PECUL_23A033508</name>
</gene>
<keyword evidence="1" id="KW-1133">Transmembrane helix</keyword>
<keyword evidence="3" id="KW-1185">Reference proteome</keyword>
<dbReference type="EMBL" id="OW240915">
    <property type="protein sequence ID" value="CAH2282307.1"/>
    <property type="molecule type" value="Genomic_DNA"/>
</dbReference>
<protein>
    <submittedName>
        <fullName evidence="2">Uncharacterized protein</fullName>
    </submittedName>
</protein>
<reference evidence="2" key="1">
    <citation type="submission" date="2022-03" db="EMBL/GenBank/DDBJ databases">
        <authorList>
            <person name="Alioto T."/>
            <person name="Alioto T."/>
            <person name="Gomez Garrido J."/>
        </authorList>
    </citation>
    <scope>NUCLEOTIDE SEQUENCE</scope>
</reference>
<feature type="non-terminal residue" evidence="2">
    <location>
        <position position="1"/>
    </location>
</feature>
<feature type="non-terminal residue" evidence="2">
    <location>
        <position position="52"/>
    </location>
</feature>
<proteinExistence type="predicted"/>
<dbReference type="AlphaFoldDB" id="A0AAD1RVW4"/>
<evidence type="ECO:0000256" key="1">
    <source>
        <dbReference type="SAM" id="Phobius"/>
    </source>
</evidence>
<organism evidence="2 3">
    <name type="scientific">Pelobates cultripes</name>
    <name type="common">Western spadefoot toad</name>
    <dbReference type="NCBI Taxonomy" id="61616"/>
    <lineage>
        <taxon>Eukaryota</taxon>
        <taxon>Metazoa</taxon>
        <taxon>Chordata</taxon>
        <taxon>Craniata</taxon>
        <taxon>Vertebrata</taxon>
        <taxon>Euteleostomi</taxon>
        <taxon>Amphibia</taxon>
        <taxon>Batrachia</taxon>
        <taxon>Anura</taxon>
        <taxon>Pelobatoidea</taxon>
        <taxon>Pelobatidae</taxon>
        <taxon>Pelobates</taxon>
    </lineage>
</organism>
<evidence type="ECO:0000313" key="3">
    <source>
        <dbReference type="Proteomes" id="UP001295444"/>
    </source>
</evidence>
<evidence type="ECO:0000313" key="2">
    <source>
        <dbReference type="EMBL" id="CAH2282307.1"/>
    </source>
</evidence>
<accession>A0AAD1RVW4</accession>
<feature type="transmembrane region" description="Helical" evidence="1">
    <location>
        <begin position="6"/>
        <end position="25"/>
    </location>
</feature>